<evidence type="ECO:0000259" key="2">
    <source>
        <dbReference type="PROSITE" id="PS51194"/>
    </source>
</evidence>
<dbReference type="InterPro" id="IPR049409">
    <property type="entry name" value="UvsW_N"/>
</dbReference>
<dbReference type="PANTHER" id="PTHR47396:SF1">
    <property type="entry name" value="ATP-DEPENDENT HELICASE IRC3-RELATED"/>
    <property type="match status" value="1"/>
</dbReference>
<dbReference type="PROSITE" id="PS51192">
    <property type="entry name" value="HELICASE_ATP_BIND_1"/>
    <property type="match status" value="1"/>
</dbReference>
<name>A0A6C0JX43_9ZZZZ</name>
<dbReference type="GO" id="GO:0005829">
    <property type="term" value="C:cytosol"/>
    <property type="evidence" value="ECO:0007669"/>
    <property type="project" value="TreeGrafter"/>
</dbReference>
<feature type="domain" description="Helicase C-terminal" evidence="2">
    <location>
        <begin position="305"/>
        <end position="459"/>
    </location>
</feature>
<organism evidence="3">
    <name type="scientific">viral metagenome</name>
    <dbReference type="NCBI Taxonomy" id="1070528"/>
    <lineage>
        <taxon>unclassified sequences</taxon>
        <taxon>metagenomes</taxon>
        <taxon>organismal metagenomes</taxon>
    </lineage>
</organism>
<evidence type="ECO:0000313" key="3">
    <source>
        <dbReference type="EMBL" id="QHU08947.1"/>
    </source>
</evidence>
<dbReference type="SMART" id="SM00487">
    <property type="entry name" value="DEXDc"/>
    <property type="match status" value="1"/>
</dbReference>
<dbReference type="InterPro" id="IPR014001">
    <property type="entry name" value="Helicase_ATP-bd"/>
</dbReference>
<dbReference type="GO" id="GO:0003677">
    <property type="term" value="F:DNA binding"/>
    <property type="evidence" value="ECO:0007669"/>
    <property type="project" value="InterPro"/>
</dbReference>
<evidence type="ECO:0008006" key="4">
    <source>
        <dbReference type="Google" id="ProtNLM"/>
    </source>
</evidence>
<accession>A0A6C0JX43</accession>
<dbReference type="Gene3D" id="3.40.50.300">
    <property type="entry name" value="P-loop containing nucleotide triphosphate hydrolases"/>
    <property type="match status" value="2"/>
</dbReference>
<dbReference type="InterPro" id="IPR049430">
    <property type="entry name" value="UvsW_N_sf"/>
</dbReference>
<dbReference type="GO" id="GO:0005524">
    <property type="term" value="F:ATP binding"/>
    <property type="evidence" value="ECO:0007669"/>
    <property type="project" value="InterPro"/>
</dbReference>
<reference evidence="3" key="1">
    <citation type="journal article" date="2020" name="Nature">
        <title>Giant virus diversity and host interactions through global metagenomics.</title>
        <authorList>
            <person name="Schulz F."/>
            <person name="Roux S."/>
            <person name="Paez-Espino D."/>
            <person name="Jungbluth S."/>
            <person name="Walsh D.A."/>
            <person name="Denef V.J."/>
            <person name="McMahon K.D."/>
            <person name="Konstantinidis K.T."/>
            <person name="Eloe-Fadrosh E.A."/>
            <person name="Kyrpides N.C."/>
            <person name="Woyke T."/>
        </authorList>
    </citation>
    <scope>NUCLEOTIDE SEQUENCE</scope>
    <source>
        <strain evidence="3">GVMAG-S-1064190-84</strain>
    </source>
</reference>
<dbReference type="SUPFAM" id="SSF52540">
    <property type="entry name" value="P-loop containing nucleoside triphosphate hydrolases"/>
    <property type="match status" value="2"/>
</dbReference>
<dbReference type="InterPro" id="IPR027417">
    <property type="entry name" value="P-loop_NTPase"/>
</dbReference>
<dbReference type="GO" id="GO:0016787">
    <property type="term" value="F:hydrolase activity"/>
    <property type="evidence" value="ECO:0007669"/>
    <property type="project" value="InterPro"/>
</dbReference>
<dbReference type="EMBL" id="MN740699">
    <property type="protein sequence ID" value="QHU08947.1"/>
    <property type="molecule type" value="Genomic_DNA"/>
</dbReference>
<dbReference type="PROSITE" id="PS51194">
    <property type="entry name" value="HELICASE_CTER"/>
    <property type="match status" value="1"/>
</dbReference>
<dbReference type="PANTHER" id="PTHR47396">
    <property type="entry name" value="TYPE I RESTRICTION ENZYME ECOKI R PROTEIN"/>
    <property type="match status" value="1"/>
</dbReference>
<dbReference type="InterPro" id="IPR050742">
    <property type="entry name" value="Helicase_Restrict-Modif_Enz"/>
</dbReference>
<dbReference type="Pfam" id="PF21241">
    <property type="entry name" value="UvsW_N"/>
    <property type="match status" value="1"/>
</dbReference>
<dbReference type="InterPro" id="IPR001650">
    <property type="entry name" value="Helicase_C-like"/>
</dbReference>
<dbReference type="InterPro" id="IPR006935">
    <property type="entry name" value="Helicase/UvrB_N"/>
</dbReference>
<dbReference type="SMART" id="SM00490">
    <property type="entry name" value="HELICc"/>
    <property type="match status" value="1"/>
</dbReference>
<protein>
    <recommendedName>
        <fullName evidence="4">Type III restriction enzyme</fullName>
    </recommendedName>
</protein>
<dbReference type="Pfam" id="PF00271">
    <property type="entry name" value="Helicase_C"/>
    <property type="match status" value="1"/>
</dbReference>
<proteinExistence type="predicted"/>
<feature type="domain" description="Helicase ATP-binding" evidence="1">
    <location>
        <begin position="98"/>
        <end position="251"/>
    </location>
</feature>
<dbReference type="Gene3D" id="3.30.780.20">
    <property type="match status" value="1"/>
</dbReference>
<evidence type="ECO:0000259" key="1">
    <source>
        <dbReference type="PROSITE" id="PS51192"/>
    </source>
</evidence>
<sequence length="462" mass="53297">MELNEFFSFYIKNFQFHPKVKAKMWDGKLRLFDLKNRILYIGLLSKLIQFCKSNAYEISIDKNLHIKNEIVNDELLDVIKNIKLLDKFKLRDYQVNSLKHFLKFEKMLLISPTGSGKSLSIYSCINSIINDVDKILILVPNVSLVHQMYDDFEQYGFDSEKYCHRIYSGISKQSSKKIFISTWQSIYNNDPEYFEQFQAVIADECHLCSATSLTNILNACINARYKIGATGSLDESKTNELVLVGLFGNIFRATSTIDLMNKGQLSPLDIKCLLLKHHNIDKAVKKWSFSDEMQYLASNNVRNNFIKNLADSLKGNTLILFTLIEKHGKILNELLKSNSKKVYFIHGGVEVKEREEIRKILEVENNCIILASYGTFSTGVNAPNISNIIFASSYKSQVKVIQSIGRGLRLHINKKQATLYDIADDLRIDKHVNFTLKHLNDRLSIYDKEKFEYKIYKINLGK</sequence>
<dbReference type="AlphaFoldDB" id="A0A6C0JX43"/>
<dbReference type="Pfam" id="PF04851">
    <property type="entry name" value="ResIII"/>
    <property type="match status" value="1"/>
</dbReference>